<evidence type="ECO:0000256" key="1">
    <source>
        <dbReference type="SAM" id="Coils"/>
    </source>
</evidence>
<accession>A0AAV7ZUA4</accession>
<name>A0AAV7ZUA4_9EUKA</name>
<dbReference type="AlphaFoldDB" id="A0AAV7ZUA4"/>
<reference evidence="2" key="1">
    <citation type="submission" date="2022-08" db="EMBL/GenBank/DDBJ databases">
        <title>Novel sulphate-reducing endosymbionts in the free-living metamonad Anaeramoeba.</title>
        <authorList>
            <person name="Jerlstrom-Hultqvist J."/>
            <person name="Cepicka I."/>
            <person name="Gallot-Lavallee L."/>
            <person name="Salas-Leiva D."/>
            <person name="Curtis B.A."/>
            <person name="Zahonova K."/>
            <person name="Pipaliya S."/>
            <person name="Dacks J."/>
            <person name="Roger A.J."/>
        </authorList>
    </citation>
    <scope>NUCLEOTIDE SEQUENCE</scope>
    <source>
        <strain evidence="2">Busselton2</strain>
    </source>
</reference>
<organism evidence="2 3">
    <name type="scientific">Anaeramoeba flamelloides</name>
    <dbReference type="NCBI Taxonomy" id="1746091"/>
    <lineage>
        <taxon>Eukaryota</taxon>
        <taxon>Metamonada</taxon>
        <taxon>Anaeramoebidae</taxon>
        <taxon>Anaeramoeba</taxon>
    </lineage>
</organism>
<proteinExistence type="predicted"/>
<gene>
    <name evidence="2" type="ORF">M0812_09895</name>
</gene>
<evidence type="ECO:0000313" key="3">
    <source>
        <dbReference type="Proteomes" id="UP001146793"/>
    </source>
</evidence>
<dbReference type="EMBL" id="JANTQA010000023">
    <property type="protein sequence ID" value="KAJ3444045.1"/>
    <property type="molecule type" value="Genomic_DNA"/>
</dbReference>
<feature type="coiled-coil region" evidence="1">
    <location>
        <begin position="11"/>
        <end position="73"/>
    </location>
</feature>
<sequence>MSEIKPTTKTKKEFHKELEQLKQNHLDAEKKLDLAIKKLDEKINSRKFGIETSKTLQKQIQTTIDKLRSEQKEKILKRVEKQKELGKVDQNLVLITQKQEKQDQIKLSVEKQISEIENSFVELELSKKKTKSQTGLLENELKLKMQIIESCEDYTSQNFPKRTPQKFESKLNKLSSKENQKPSFIQQMMKQATKNF</sequence>
<dbReference type="Proteomes" id="UP001146793">
    <property type="component" value="Unassembled WGS sequence"/>
</dbReference>
<evidence type="ECO:0000313" key="2">
    <source>
        <dbReference type="EMBL" id="KAJ3444045.1"/>
    </source>
</evidence>
<protein>
    <submittedName>
        <fullName evidence="2">Uncharacterized protein</fullName>
    </submittedName>
</protein>
<keyword evidence="1" id="KW-0175">Coiled coil</keyword>
<comment type="caution">
    <text evidence="2">The sequence shown here is derived from an EMBL/GenBank/DDBJ whole genome shotgun (WGS) entry which is preliminary data.</text>
</comment>